<dbReference type="InterPro" id="IPR003607">
    <property type="entry name" value="HD/PDEase_dom"/>
</dbReference>
<reference evidence="14" key="1">
    <citation type="journal article" date="2019" name="Int. J. Syst. Evol. Microbiol.">
        <title>The Global Catalogue of Microorganisms (GCM) 10K type strain sequencing project: providing services to taxonomists for standard genome sequencing and annotation.</title>
        <authorList>
            <consortium name="The Broad Institute Genomics Platform"/>
            <consortium name="The Broad Institute Genome Sequencing Center for Infectious Disease"/>
            <person name="Wu L."/>
            <person name="Ma J."/>
        </authorList>
    </citation>
    <scope>NUCLEOTIDE SEQUENCE [LARGE SCALE GENOMIC DNA]</scope>
    <source>
        <strain evidence="14">KCTC 42195</strain>
    </source>
</reference>
<evidence type="ECO:0000256" key="10">
    <source>
        <dbReference type="ARBA" id="ARBA00022884"/>
    </source>
</evidence>
<dbReference type="CDD" id="cd00077">
    <property type="entry name" value="HDc"/>
    <property type="match status" value="1"/>
</dbReference>
<evidence type="ECO:0000256" key="8">
    <source>
        <dbReference type="ARBA" id="ARBA00022840"/>
    </source>
</evidence>
<dbReference type="GO" id="GO:0016787">
    <property type="term" value="F:hydrolase activity"/>
    <property type="evidence" value="ECO:0007669"/>
    <property type="project" value="UniProtKB-KW"/>
</dbReference>
<dbReference type="GO" id="GO:0004810">
    <property type="term" value="F:CCA tRNA nucleotidyltransferase activity"/>
    <property type="evidence" value="ECO:0007669"/>
    <property type="project" value="UniProtKB-EC"/>
</dbReference>
<feature type="domain" description="HD" evidence="12">
    <location>
        <begin position="225"/>
        <end position="326"/>
    </location>
</feature>
<keyword evidence="10 11" id="KW-0694">RNA-binding</keyword>
<dbReference type="EC" id="2.7.7.72" evidence="11"/>
<proteinExistence type="inferred from homology"/>
<keyword evidence="11 13" id="KW-0378">Hydrolase</keyword>
<feature type="binding site" evidence="11">
    <location>
        <position position="11"/>
    </location>
    <ligand>
        <name>CTP</name>
        <dbReference type="ChEBI" id="CHEBI:37563"/>
    </ligand>
</feature>
<dbReference type="Proteomes" id="UP001595636">
    <property type="component" value="Unassembled WGS sequence"/>
</dbReference>
<keyword evidence="3 11" id="KW-0819">tRNA processing</keyword>
<dbReference type="InterPro" id="IPR050124">
    <property type="entry name" value="tRNA_CCA-adding_enzyme"/>
</dbReference>
<dbReference type="PIRSF" id="PIRSF000813">
    <property type="entry name" value="CCA_bact"/>
    <property type="match status" value="1"/>
</dbReference>
<comment type="miscellaneous">
    <text evidence="11">A single active site specifically recognizes both ATP and CTP and is responsible for their addition.</text>
</comment>
<sequence>MKSYIVGGAVRDRLLGLPVKDRDWVVVGATPQAMLAKGFRPVGKDFPVFLHPRTQEEYALARTERKVGRGYHGFTFHAAPDVTLEEDLIRRDLTINAIAEDDDGTLIDPYGGVADLRAGVLRHVSPAFAEDPVRILRLARFAARFGFAVAPETMALMRQMVANGEVDALVAERVWQELAKGLMTDNPSCMLLVLRECGALARLLPEVDALFGVPQRADYHPEIDTGDHVLRVLDYAAANAQPLAVRFACLMHDLGKALTPAEILPRHIGHEPRGEAPLLALCERLRVPAECRDLARITLLNHTKVHTAFSLRPDTVQRLLRDCDALRRPERFAQMLAACLADARGRLNFESCDYPQADYLAAMLAAAASVDAGAVARDCHDKKAIPLAVDAARLAALTACKQAWPHPAA</sequence>
<comment type="similarity">
    <text evidence="11">Belongs to the tRNA nucleotidyltransferase/poly(A) polymerase family. Bacterial CCA-adding enzyme type 1 subfamily.</text>
</comment>
<keyword evidence="1 11" id="KW-0533">Nickel</keyword>
<feature type="binding site" evidence="11">
    <location>
        <position position="140"/>
    </location>
    <ligand>
        <name>CTP</name>
        <dbReference type="ChEBI" id="CHEBI:37563"/>
    </ligand>
</feature>
<evidence type="ECO:0000256" key="2">
    <source>
        <dbReference type="ARBA" id="ARBA00022679"/>
    </source>
</evidence>
<feature type="binding site" evidence="11">
    <location>
        <position position="21"/>
    </location>
    <ligand>
        <name>Mg(2+)</name>
        <dbReference type="ChEBI" id="CHEBI:18420"/>
    </ligand>
</feature>
<dbReference type="InterPro" id="IPR002646">
    <property type="entry name" value="PolA_pol_head_dom"/>
</dbReference>
<evidence type="ECO:0000313" key="13">
    <source>
        <dbReference type="EMBL" id="MFC3627713.1"/>
    </source>
</evidence>
<dbReference type="Pfam" id="PF01966">
    <property type="entry name" value="HD"/>
    <property type="match status" value="1"/>
</dbReference>
<comment type="catalytic activity">
    <reaction evidence="11">
        <text>a tRNA with a 3' CCA end + 2 CTP + ATP = a tRNA with a 3' CCACCA end + 3 diphosphate</text>
        <dbReference type="Rhea" id="RHEA:76235"/>
        <dbReference type="Rhea" id="RHEA-COMP:10468"/>
        <dbReference type="Rhea" id="RHEA-COMP:18655"/>
        <dbReference type="ChEBI" id="CHEBI:30616"/>
        <dbReference type="ChEBI" id="CHEBI:33019"/>
        <dbReference type="ChEBI" id="CHEBI:37563"/>
        <dbReference type="ChEBI" id="CHEBI:83071"/>
        <dbReference type="ChEBI" id="CHEBI:195187"/>
    </reaction>
</comment>
<feature type="binding site" evidence="11">
    <location>
        <position position="23"/>
    </location>
    <ligand>
        <name>Mg(2+)</name>
        <dbReference type="ChEBI" id="CHEBI:18420"/>
    </ligand>
</feature>
<keyword evidence="7 11" id="KW-0692">RNA repair</keyword>
<keyword evidence="5 11" id="KW-0479">Metal-binding</keyword>
<dbReference type="CDD" id="cd05398">
    <property type="entry name" value="NT_ClassII-CCAase"/>
    <property type="match status" value="1"/>
</dbReference>
<dbReference type="HAMAP" id="MF_01262">
    <property type="entry name" value="CCA_bact_type2"/>
    <property type="match status" value="1"/>
</dbReference>
<keyword evidence="6 11" id="KW-0547">Nucleotide-binding</keyword>
<dbReference type="PANTHER" id="PTHR47545:SF1">
    <property type="entry name" value="MULTIFUNCTIONAL CCA PROTEIN"/>
    <property type="match status" value="1"/>
</dbReference>
<dbReference type="PANTHER" id="PTHR47545">
    <property type="entry name" value="MULTIFUNCTIONAL CCA PROTEIN"/>
    <property type="match status" value="1"/>
</dbReference>
<dbReference type="SUPFAM" id="SSF81891">
    <property type="entry name" value="Poly A polymerase C-terminal region-like"/>
    <property type="match status" value="1"/>
</dbReference>
<dbReference type="Pfam" id="PF12627">
    <property type="entry name" value="PolyA_pol_RNAbd"/>
    <property type="match status" value="1"/>
</dbReference>
<feature type="binding site" evidence="11">
    <location>
        <position position="8"/>
    </location>
    <ligand>
        <name>CTP</name>
        <dbReference type="ChEBI" id="CHEBI:37563"/>
    </ligand>
</feature>
<evidence type="ECO:0000313" key="14">
    <source>
        <dbReference type="Proteomes" id="UP001595636"/>
    </source>
</evidence>
<gene>
    <name evidence="11" type="primary">cca</name>
    <name evidence="13" type="ORF">ACFOKJ_16450</name>
</gene>
<dbReference type="InterPro" id="IPR012006">
    <property type="entry name" value="CCA_bact"/>
</dbReference>
<feature type="binding site" evidence="11">
    <location>
        <position position="8"/>
    </location>
    <ligand>
        <name>ATP</name>
        <dbReference type="ChEBI" id="CHEBI:30616"/>
    </ligand>
</feature>
<dbReference type="Gene3D" id="1.10.3090.10">
    <property type="entry name" value="cca-adding enzyme, domain 2"/>
    <property type="match status" value="1"/>
</dbReference>
<comment type="catalytic activity">
    <reaction evidence="11">
        <text>a tRNA precursor + 2 CTP + ATP = a tRNA with a 3' CCA end + 3 diphosphate</text>
        <dbReference type="Rhea" id="RHEA:14433"/>
        <dbReference type="Rhea" id="RHEA-COMP:10465"/>
        <dbReference type="Rhea" id="RHEA-COMP:10468"/>
        <dbReference type="ChEBI" id="CHEBI:30616"/>
        <dbReference type="ChEBI" id="CHEBI:33019"/>
        <dbReference type="ChEBI" id="CHEBI:37563"/>
        <dbReference type="ChEBI" id="CHEBI:74896"/>
        <dbReference type="ChEBI" id="CHEBI:83071"/>
        <dbReference type="EC" id="2.7.7.72"/>
    </reaction>
</comment>
<comment type="cofactor">
    <cofactor evidence="11">
        <name>Ni(2+)</name>
        <dbReference type="ChEBI" id="CHEBI:49786"/>
    </cofactor>
    <text evidence="11">Nickel for phosphatase activity.</text>
</comment>
<dbReference type="EC" id="3.1.3.-" evidence="11"/>
<dbReference type="HAMAP" id="MF_01261">
    <property type="entry name" value="CCA_bact_type1"/>
    <property type="match status" value="1"/>
</dbReference>
<feature type="binding site" evidence="11">
    <location>
        <position position="11"/>
    </location>
    <ligand>
        <name>ATP</name>
        <dbReference type="ChEBI" id="CHEBI:30616"/>
    </ligand>
</feature>
<dbReference type="RefSeq" id="WP_390281643.1">
    <property type="nucleotide sequence ID" value="NZ_JBHRYH010000046.1"/>
</dbReference>
<keyword evidence="8 11" id="KW-0067">ATP-binding</keyword>
<evidence type="ECO:0000256" key="9">
    <source>
        <dbReference type="ARBA" id="ARBA00022842"/>
    </source>
</evidence>
<evidence type="ECO:0000256" key="7">
    <source>
        <dbReference type="ARBA" id="ARBA00022800"/>
    </source>
</evidence>
<comment type="function">
    <text evidence="11">Catalyzes the addition and repair of the essential 3'-terminal CCA sequence in tRNAs without using a nucleic acid template. Adds these three nucleotides in the order of C, C, and A to the tRNA nucleotide-73, using CTP and ATP as substrates and producing inorganic pyrophosphate. tRNA 3'-terminal CCA addition is required both for tRNA processing and repair. Also involved in tRNA surveillance by mediating tandem CCA addition to generate a CCACCA at the 3' terminus of unstable tRNAs. While stable tRNAs receive only 3'-terminal CCA, unstable tRNAs are marked with CCACCA and rapidly degraded.</text>
</comment>
<dbReference type="NCBIfam" id="NF008137">
    <property type="entry name" value="PRK10885.1"/>
    <property type="match status" value="1"/>
</dbReference>
<keyword evidence="2 11" id="KW-0808">Transferase</keyword>
<keyword evidence="4 11" id="KW-0548">Nucleotidyltransferase</keyword>
<accession>A0ABV7TY79</accession>
<dbReference type="SUPFAM" id="SSF81301">
    <property type="entry name" value="Nucleotidyltransferase"/>
    <property type="match status" value="1"/>
</dbReference>
<dbReference type="InterPro" id="IPR043519">
    <property type="entry name" value="NT_sf"/>
</dbReference>
<feature type="binding site" evidence="11">
    <location>
        <position position="137"/>
    </location>
    <ligand>
        <name>CTP</name>
        <dbReference type="ChEBI" id="CHEBI:37563"/>
    </ligand>
</feature>
<comment type="cofactor">
    <cofactor evidence="11">
        <name>Mg(2+)</name>
        <dbReference type="ChEBI" id="CHEBI:18420"/>
    </cofactor>
    <text evidence="11">Magnesium is required for nucleotidyltransferase activity.</text>
</comment>
<comment type="caution">
    <text evidence="13">The sequence shown here is derived from an EMBL/GenBank/DDBJ whole genome shotgun (WGS) entry which is preliminary data.</text>
</comment>
<evidence type="ECO:0000259" key="12">
    <source>
        <dbReference type="PROSITE" id="PS51831"/>
    </source>
</evidence>
<keyword evidence="9 11" id="KW-0460">Magnesium</keyword>
<dbReference type="EC" id="3.1.4.-" evidence="11"/>
<feature type="binding site" evidence="11">
    <location>
        <position position="137"/>
    </location>
    <ligand>
        <name>ATP</name>
        <dbReference type="ChEBI" id="CHEBI:30616"/>
    </ligand>
</feature>
<evidence type="ECO:0000256" key="5">
    <source>
        <dbReference type="ARBA" id="ARBA00022723"/>
    </source>
</evidence>
<dbReference type="Gene3D" id="3.30.460.10">
    <property type="entry name" value="Beta Polymerase, domain 2"/>
    <property type="match status" value="1"/>
</dbReference>
<keyword evidence="14" id="KW-1185">Reference proteome</keyword>
<evidence type="ECO:0000256" key="4">
    <source>
        <dbReference type="ARBA" id="ARBA00022695"/>
    </source>
</evidence>
<keyword evidence="11" id="KW-0511">Multifunctional enzyme</keyword>
<evidence type="ECO:0000256" key="3">
    <source>
        <dbReference type="ARBA" id="ARBA00022694"/>
    </source>
</evidence>
<evidence type="ECO:0000256" key="1">
    <source>
        <dbReference type="ARBA" id="ARBA00022596"/>
    </source>
</evidence>
<dbReference type="InterPro" id="IPR006674">
    <property type="entry name" value="HD_domain"/>
</dbReference>
<feature type="binding site" evidence="11">
    <location>
        <position position="91"/>
    </location>
    <ligand>
        <name>CTP</name>
        <dbReference type="ChEBI" id="CHEBI:37563"/>
    </ligand>
</feature>
<comment type="domain">
    <text evidence="11">Comprises two domains: an N-terminal domain containing the nucleotidyltransferase activity and a C-terminal HD domain associated with both phosphodiesterase and phosphatase activities.</text>
</comment>
<dbReference type="PROSITE" id="PS51831">
    <property type="entry name" value="HD"/>
    <property type="match status" value="1"/>
</dbReference>
<comment type="subunit">
    <text evidence="11">Monomer. Can also form homodimers and oligomers.</text>
</comment>
<evidence type="ECO:0000256" key="11">
    <source>
        <dbReference type="HAMAP-Rule" id="MF_01261"/>
    </source>
</evidence>
<feature type="binding site" evidence="11">
    <location>
        <position position="140"/>
    </location>
    <ligand>
        <name>ATP</name>
        <dbReference type="ChEBI" id="CHEBI:30616"/>
    </ligand>
</feature>
<dbReference type="Pfam" id="PF01743">
    <property type="entry name" value="PolyA_pol"/>
    <property type="match status" value="1"/>
</dbReference>
<protein>
    <recommendedName>
        <fullName evidence="11">Multifunctional CCA protein</fullName>
    </recommendedName>
    <domain>
        <recommendedName>
            <fullName evidence="11">CCA-adding enzyme</fullName>
            <ecNumber evidence="11">2.7.7.72</ecNumber>
        </recommendedName>
        <alternativeName>
            <fullName evidence="11">CCA tRNA nucleotidyltransferase</fullName>
        </alternativeName>
        <alternativeName>
            <fullName evidence="11">tRNA CCA-pyrophosphorylase</fullName>
        </alternativeName>
        <alternativeName>
            <fullName evidence="11">tRNA adenylyl-/cytidylyl-transferase</fullName>
        </alternativeName>
        <alternativeName>
            <fullName evidence="11">tRNA nucleotidyltransferase</fullName>
        </alternativeName>
        <alternativeName>
            <fullName evidence="11">tRNA-NT</fullName>
        </alternativeName>
    </domain>
    <domain>
        <recommendedName>
            <fullName evidence="11">2'-nucleotidase</fullName>
            <ecNumber evidence="11">3.1.3.-</ecNumber>
        </recommendedName>
    </domain>
    <domain>
        <recommendedName>
            <fullName evidence="11">2',3'-cyclic phosphodiesterase</fullName>
            <ecNumber evidence="11">3.1.4.-</ecNumber>
        </recommendedName>
    </domain>
    <domain>
        <recommendedName>
            <fullName evidence="11">Phosphatase</fullName>
        </recommendedName>
    </domain>
</protein>
<name>A0ABV7TY79_9NEIS</name>
<dbReference type="InterPro" id="IPR032828">
    <property type="entry name" value="PolyA_RNA-bd"/>
</dbReference>
<feature type="binding site" evidence="11">
    <location>
        <position position="91"/>
    </location>
    <ligand>
        <name>ATP</name>
        <dbReference type="ChEBI" id="CHEBI:30616"/>
    </ligand>
</feature>
<dbReference type="EMBL" id="JBHRYH010000046">
    <property type="protein sequence ID" value="MFC3627713.1"/>
    <property type="molecule type" value="Genomic_DNA"/>
</dbReference>
<dbReference type="SMART" id="SM00471">
    <property type="entry name" value="HDc"/>
    <property type="match status" value="1"/>
</dbReference>
<organism evidence="13 14">
    <name type="scientific">Vogesella amnigena</name>
    <dbReference type="NCBI Taxonomy" id="1507449"/>
    <lineage>
        <taxon>Bacteria</taxon>
        <taxon>Pseudomonadati</taxon>
        <taxon>Pseudomonadota</taxon>
        <taxon>Betaproteobacteria</taxon>
        <taxon>Neisseriales</taxon>
        <taxon>Chromobacteriaceae</taxon>
        <taxon>Vogesella</taxon>
    </lineage>
</organism>
<evidence type="ECO:0000256" key="6">
    <source>
        <dbReference type="ARBA" id="ARBA00022741"/>
    </source>
</evidence>